<dbReference type="Pfam" id="PF00144">
    <property type="entry name" value="Beta-lactamase"/>
    <property type="match status" value="1"/>
</dbReference>
<dbReference type="Gene3D" id="3.40.710.10">
    <property type="entry name" value="DD-peptidase/beta-lactamase superfamily"/>
    <property type="match status" value="1"/>
</dbReference>
<evidence type="ECO:0000259" key="1">
    <source>
        <dbReference type="Pfam" id="PF00144"/>
    </source>
</evidence>
<dbReference type="SUPFAM" id="SSF56601">
    <property type="entry name" value="beta-lactamase/transpeptidase-like"/>
    <property type="match status" value="1"/>
</dbReference>
<sequence>MIYKGEFHSYTSLSLFILVVWDCNSHFIFFDYRTVTDGAKTNAQFSYDSPIHSDLEAKLKQLLIKLAGANKIIGIQVCAYKDGKVVIDSVAGVLGENDPRPVQHDSLFPVFSTTKGIAAGMVHWLVDNGKLKLDENIANIWPGFGVNKKDSIKVHHVLNHTSGLHNANSGSSSYDLNWKACLNGVATATPESEPGQLQLYHYSSFGFLCGGIVQHASGKKFQEVLDEAIVHPLNIEGDLYIGIPPGVESRLATLSADMEEVQKIQSAIGNARIDLPSSFQPAEIAKSFPVFAHIFSSLEVRQAIIPSANGHCTARALARYYATLATGGIVPPPYSPSNDTTTQKNDGVKRIFHNPKIHDQFLGVGDYADLTLLNGKFGLGFKRYDSKEGITGFGHSGMGGSVGFCDIKHNFAIAVTLNKMALGAVTGQVVHLLCSELNVPVPLDYAAFVEQAPDMKLN</sequence>
<dbReference type="InterPro" id="IPR012338">
    <property type="entry name" value="Beta-lactam/transpept-like"/>
</dbReference>
<keyword evidence="3" id="KW-1185">Reference proteome</keyword>
<dbReference type="InParanoid" id="A0A2G5DK48"/>
<dbReference type="EMBL" id="KZ305035">
    <property type="protein sequence ID" value="PIA43881.1"/>
    <property type="molecule type" value="Genomic_DNA"/>
</dbReference>
<dbReference type="PANTHER" id="PTHR43319">
    <property type="entry name" value="BETA-LACTAMASE-RELATED"/>
    <property type="match status" value="1"/>
</dbReference>
<dbReference type="Proteomes" id="UP000230069">
    <property type="component" value="Unassembled WGS sequence"/>
</dbReference>
<accession>A0A2G5DK48</accession>
<dbReference type="PANTHER" id="PTHR43319:SF3">
    <property type="entry name" value="BETA-LACTAMASE-RELATED DOMAIN-CONTAINING PROTEIN"/>
    <property type="match status" value="1"/>
</dbReference>
<dbReference type="AlphaFoldDB" id="A0A2G5DK48"/>
<protein>
    <recommendedName>
        <fullName evidence="1">Beta-lactamase-related domain-containing protein</fullName>
    </recommendedName>
</protein>
<gene>
    <name evidence="2" type="ORF">AQUCO_01800133v1</name>
</gene>
<feature type="domain" description="Beta-lactamase-related" evidence="1">
    <location>
        <begin position="61"/>
        <end position="421"/>
    </location>
</feature>
<organism evidence="2 3">
    <name type="scientific">Aquilegia coerulea</name>
    <name type="common">Rocky mountain columbine</name>
    <dbReference type="NCBI Taxonomy" id="218851"/>
    <lineage>
        <taxon>Eukaryota</taxon>
        <taxon>Viridiplantae</taxon>
        <taxon>Streptophyta</taxon>
        <taxon>Embryophyta</taxon>
        <taxon>Tracheophyta</taxon>
        <taxon>Spermatophyta</taxon>
        <taxon>Magnoliopsida</taxon>
        <taxon>Ranunculales</taxon>
        <taxon>Ranunculaceae</taxon>
        <taxon>Thalictroideae</taxon>
        <taxon>Aquilegia</taxon>
    </lineage>
</organism>
<name>A0A2G5DK48_AQUCA</name>
<evidence type="ECO:0000313" key="3">
    <source>
        <dbReference type="Proteomes" id="UP000230069"/>
    </source>
</evidence>
<reference evidence="2 3" key="1">
    <citation type="submission" date="2017-09" db="EMBL/GenBank/DDBJ databases">
        <title>WGS assembly of Aquilegia coerulea Goldsmith.</title>
        <authorList>
            <person name="Hodges S."/>
            <person name="Kramer E."/>
            <person name="Nordborg M."/>
            <person name="Tomkins J."/>
            <person name="Borevitz J."/>
            <person name="Derieg N."/>
            <person name="Yan J."/>
            <person name="Mihaltcheva S."/>
            <person name="Hayes R.D."/>
            <person name="Rokhsar D."/>
        </authorList>
    </citation>
    <scope>NUCLEOTIDE SEQUENCE [LARGE SCALE GENOMIC DNA]</scope>
    <source>
        <strain evidence="3">cv. Goldsmith</strain>
    </source>
</reference>
<dbReference type="STRING" id="218851.A0A2G5DK48"/>
<proteinExistence type="predicted"/>
<evidence type="ECO:0000313" key="2">
    <source>
        <dbReference type="EMBL" id="PIA43881.1"/>
    </source>
</evidence>
<dbReference type="OrthoDB" id="427480at2759"/>
<dbReference type="InterPro" id="IPR001466">
    <property type="entry name" value="Beta-lactam-related"/>
</dbReference>
<dbReference type="InterPro" id="IPR052907">
    <property type="entry name" value="Beta-lactamase/esterase"/>
</dbReference>